<dbReference type="InterPro" id="IPR013990">
    <property type="entry name" value="WHy-dom"/>
</dbReference>
<evidence type="ECO:0000313" key="2">
    <source>
        <dbReference type="EMBL" id="KKN32936.1"/>
    </source>
</evidence>
<dbReference type="SMART" id="SM00769">
    <property type="entry name" value="WHy"/>
    <property type="match status" value="1"/>
</dbReference>
<dbReference type="Pfam" id="PF03168">
    <property type="entry name" value="LEA_2"/>
    <property type="match status" value="1"/>
</dbReference>
<feature type="domain" description="Water stress and hypersensitive response" evidence="1">
    <location>
        <begin position="30"/>
        <end position="144"/>
    </location>
</feature>
<protein>
    <recommendedName>
        <fullName evidence="1">Water stress and hypersensitive response domain-containing protein</fullName>
    </recommendedName>
</protein>
<proteinExistence type="predicted"/>
<dbReference type="InterPro" id="IPR004864">
    <property type="entry name" value="LEA_2"/>
</dbReference>
<reference evidence="2" key="1">
    <citation type="journal article" date="2015" name="Nature">
        <title>Complex archaea that bridge the gap between prokaryotes and eukaryotes.</title>
        <authorList>
            <person name="Spang A."/>
            <person name="Saw J.H."/>
            <person name="Jorgensen S.L."/>
            <person name="Zaremba-Niedzwiedzka K."/>
            <person name="Martijn J."/>
            <person name="Lind A.E."/>
            <person name="van Eijk R."/>
            <person name="Schleper C."/>
            <person name="Guy L."/>
            <person name="Ettema T.J."/>
        </authorList>
    </citation>
    <scope>NUCLEOTIDE SEQUENCE</scope>
</reference>
<name>A0A0F9S7F7_9ZZZZ</name>
<sequence>MKKLFATALLMMSFSAFSNAAVIPENVIAPEVVNIKLKSYTAEDNRATLDVSLYNPNDFKLPVKEMYGDIYLNDTVIAKMEALGEKSLGPRETQIFTVPVTVKPDELTNASSKVMLTGVANYRFKGYMMSPVGEIPVEHQGQLTREQIMAFFQAVLTISQSN</sequence>
<comment type="caution">
    <text evidence="2">The sequence shown here is derived from an EMBL/GenBank/DDBJ whole genome shotgun (WGS) entry which is preliminary data.</text>
</comment>
<gene>
    <name evidence="2" type="ORF">LCGC14_0808870</name>
</gene>
<dbReference type="Gene3D" id="2.60.40.1820">
    <property type="match status" value="1"/>
</dbReference>
<dbReference type="AlphaFoldDB" id="A0A0F9S7F7"/>
<dbReference type="GO" id="GO:0009269">
    <property type="term" value="P:response to desiccation"/>
    <property type="evidence" value="ECO:0007669"/>
    <property type="project" value="InterPro"/>
</dbReference>
<accession>A0A0F9S7F7</accession>
<dbReference type="SUPFAM" id="SSF117070">
    <property type="entry name" value="LEA14-like"/>
    <property type="match status" value="1"/>
</dbReference>
<evidence type="ECO:0000259" key="1">
    <source>
        <dbReference type="SMART" id="SM00769"/>
    </source>
</evidence>
<organism evidence="2">
    <name type="scientific">marine sediment metagenome</name>
    <dbReference type="NCBI Taxonomy" id="412755"/>
    <lineage>
        <taxon>unclassified sequences</taxon>
        <taxon>metagenomes</taxon>
        <taxon>ecological metagenomes</taxon>
    </lineage>
</organism>
<dbReference type="EMBL" id="LAZR01002218">
    <property type="protein sequence ID" value="KKN32936.1"/>
    <property type="molecule type" value="Genomic_DNA"/>
</dbReference>